<evidence type="ECO:0000256" key="1">
    <source>
        <dbReference type="SAM" id="Phobius"/>
    </source>
</evidence>
<feature type="transmembrane region" description="Helical" evidence="1">
    <location>
        <begin position="385"/>
        <end position="405"/>
    </location>
</feature>
<dbReference type="EMBL" id="AOUO01000580">
    <property type="protein sequence ID" value="EOD63849.1"/>
    <property type="molecule type" value="Genomic_DNA"/>
</dbReference>
<name>R1I020_9PSEU</name>
<dbReference type="RefSeq" id="WP_004559343.1">
    <property type="nucleotide sequence ID" value="NZ_AOUO01000580.1"/>
</dbReference>
<comment type="caution">
    <text evidence="2">The sequence shown here is derived from an EMBL/GenBank/DDBJ whole genome shotgun (WGS) entry which is preliminary data.</text>
</comment>
<reference evidence="2 3" key="1">
    <citation type="submission" date="2013-02" db="EMBL/GenBank/DDBJ databases">
        <title>Draft genome sequence of Amycolatopsis vancoresmycina strain DSM 44592T.</title>
        <authorList>
            <person name="Kumar S."/>
            <person name="Kaur N."/>
            <person name="Kaur C."/>
            <person name="Raghava G.P.S."/>
            <person name="Mayilraj S."/>
        </authorList>
    </citation>
    <scope>NUCLEOTIDE SEQUENCE [LARGE SCALE GENOMIC DNA]</scope>
    <source>
        <strain evidence="2 3">DSM 44592</strain>
    </source>
</reference>
<keyword evidence="1" id="KW-0812">Transmembrane</keyword>
<feature type="transmembrane region" description="Helical" evidence="1">
    <location>
        <begin position="219"/>
        <end position="240"/>
    </location>
</feature>
<dbReference type="AlphaFoldDB" id="R1I020"/>
<dbReference type="PANTHER" id="PTHR35791">
    <property type="entry name" value="UPF0754 MEMBRANE PROTEIN YHEB"/>
    <property type="match status" value="1"/>
</dbReference>
<feature type="transmembrane region" description="Helical" evidence="1">
    <location>
        <begin position="191"/>
        <end position="213"/>
    </location>
</feature>
<organism evidence="2 3">
    <name type="scientific">Amycolatopsis vancoresmycina DSM 44592</name>
    <dbReference type="NCBI Taxonomy" id="1292037"/>
    <lineage>
        <taxon>Bacteria</taxon>
        <taxon>Bacillati</taxon>
        <taxon>Actinomycetota</taxon>
        <taxon>Actinomycetes</taxon>
        <taxon>Pseudonocardiales</taxon>
        <taxon>Pseudonocardiaceae</taxon>
        <taxon>Amycolatopsis</taxon>
    </lineage>
</organism>
<protein>
    <recommendedName>
        <fullName evidence="4">DUF445 domain-containing protein</fullName>
    </recommendedName>
</protein>
<evidence type="ECO:0000313" key="3">
    <source>
        <dbReference type="Proteomes" id="UP000014139"/>
    </source>
</evidence>
<dbReference type="Proteomes" id="UP000014139">
    <property type="component" value="Unassembled WGS sequence"/>
</dbReference>
<dbReference type="OrthoDB" id="3631561at2"/>
<dbReference type="eggNOG" id="COG4399">
    <property type="taxonomic scope" value="Bacteria"/>
</dbReference>
<keyword evidence="3" id="KW-1185">Reference proteome</keyword>
<keyword evidence="1" id="KW-1133">Transmembrane helix</keyword>
<keyword evidence="1" id="KW-0472">Membrane</keyword>
<dbReference type="PATRIC" id="fig|1292037.4.peg.6532"/>
<evidence type="ECO:0000313" key="2">
    <source>
        <dbReference type="EMBL" id="EOD63849.1"/>
    </source>
</evidence>
<accession>R1I020</accession>
<sequence length="411" mass="46291">MGAFFGGVLADFAQHWPLYVSIPVVAALIGYGTKLVAIRMMFQPVEFIGVKPFLGWQGIVPKRAARMASIACDTMTEQLIKPAEVVERLDASRIAKEIEKPLLAGVEDIIREVAAHYQPGLWESLPERVQRLVIQRVQHEAPRMVAAVLDLIKSDVDSVFDLKGMVVTSLVKDKRLLNRIFQEAGDREFKFIARSGLVFGGAIGVVQMVAWVLFKFPPIMPVFGLFTGWFTDWLALRMIFYPIEPRRYFGVQWQGLFLKRRAEVAEAYGSLIAKEIITPHNVIEAILHGPLSDRVLALIQRQLDRELGSVAKPLLVFAVGSRKYQDMKLSIASQIMSRLPETMRYIEDYATDAMDIRNVLVSKMKELSPREFERLLRPAFEQDEWILIATGAVLGFAVGEAQVLILEHLAA</sequence>
<dbReference type="PANTHER" id="PTHR35791:SF1">
    <property type="entry name" value="UPF0754 MEMBRANE PROTEIN YHEB"/>
    <property type="match status" value="1"/>
</dbReference>
<feature type="transmembrane region" description="Helical" evidence="1">
    <location>
        <begin position="16"/>
        <end position="37"/>
    </location>
</feature>
<evidence type="ECO:0008006" key="4">
    <source>
        <dbReference type="Google" id="ProtNLM"/>
    </source>
</evidence>
<gene>
    <name evidence="2" type="ORF">H480_34786</name>
</gene>
<proteinExistence type="predicted"/>